<dbReference type="Proteomes" id="UP001344632">
    <property type="component" value="Unassembled WGS sequence"/>
</dbReference>
<keyword evidence="1" id="KW-0378">Hydrolase</keyword>
<accession>A0ABU6GSW3</accession>
<comment type="caution">
    <text evidence="1">The sequence shown here is derived from an EMBL/GenBank/DDBJ whole genome shotgun (WGS) entry which is preliminary data.</text>
</comment>
<dbReference type="InterPro" id="IPR021130">
    <property type="entry name" value="PRib-ATP_PPHydrolase-like"/>
</dbReference>
<protein>
    <submittedName>
        <fullName evidence="1">HAD family hydrolase</fullName>
    </submittedName>
</protein>
<reference evidence="1 2" key="1">
    <citation type="submission" date="2023-03" db="EMBL/GenBank/DDBJ databases">
        <title>Bacillus Genome Sequencing.</title>
        <authorList>
            <person name="Dunlap C."/>
        </authorList>
    </citation>
    <scope>NUCLEOTIDE SEQUENCE [LARGE SCALE GENOMIC DNA]</scope>
    <source>
        <strain evidence="1 2">BD-525</strain>
    </source>
</reference>
<organism evidence="1 2">
    <name type="scientific">Paenibacillus dokdonensis</name>
    <dbReference type="NCBI Taxonomy" id="2567944"/>
    <lineage>
        <taxon>Bacteria</taxon>
        <taxon>Bacillati</taxon>
        <taxon>Bacillota</taxon>
        <taxon>Bacilli</taxon>
        <taxon>Bacillales</taxon>
        <taxon>Paenibacillaceae</taxon>
        <taxon>Paenibacillus</taxon>
    </lineage>
</organism>
<evidence type="ECO:0000313" key="2">
    <source>
        <dbReference type="Proteomes" id="UP001344632"/>
    </source>
</evidence>
<name>A0ABU6GSW3_9BACL</name>
<keyword evidence="2" id="KW-1185">Reference proteome</keyword>
<dbReference type="GO" id="GO:0016787">
    <property type="term" value="F:hydrolase activity"/>
    <property type="evidence" value="ECO:0007669"/>
    <property type="project" value="UniProtKB-KW"/>
</dbReference>
<evidence type="ECO:0000313" key="1">
    <source>
        <dbReference type="EMBL" id="MEC0242852.1"/>
    </source>
</evidence>
<dbReference type="Pfam" id="PF01503">
    <property type="entry name" value="PRA-PH"/>
    <property type="match status" value="1"/>
</dbReference>
<proteinExistence type="predicted"/>
<dbReference type="InterPro" id="IPR023292">
    <property type="entry name" value="NTP_PyroPHydrolase-like_dom_sf"/>
</dbReference>
<dbReference type="EMBL" id="JARLKZ010000020">
    <property type="protein sequence ID" value="MEC0242852.1"/>
    <property type="molecule type" value="Genomic_DNA"/>
</dbReference>
<dbReference type="Gene3D" id="1.10.3420.10">
    <property type="entry name" value="putative ntp pyrophosphohydrolase like domain"/>
    <property type="match status" value="1"/>
</dbReference>
<gene>
    <name evidence="1" type="ORF">P4H66_23865</name>
</gene>
<dbReference type="RefSeq" id="WP_326090612.1">
    <property type="nucleotide sequence ID" value="NZ_JARLKZ010000020.1"/>
</dbReference>
<sequence>MTQKTNFEQVREFHQAFNCPAPEMPTSLSDKLASNRAAFILEEVIELLHATAGSDERFELFFNDLMDRAKETYVKQSQKPYPQDKLTGQVDSFTDIKYFANGGFVEMGIEPDPIFSIVHEANMGKIFPDGKPHYNEVGKVIKPDNWEKDHAPEPKIASEINRQIELGAKRFEK</sequence>